<evidence type="ECO:0000313" key="4">
    <source>
        <dbReference type="Proteomes" id="UP000327013"/>
    </source>
</evidence>
<feature type="compositionally biased region" description="Low complexity" evidence="1">
    <location>
        <begin position="828"/>
        <end position="849"/>
    </location>
</feature>
<feature type="compositionally biased region" description="Basic and acidic residues" evidence="1">
    <location>
        <begin position="1141"/>
        <end position="1152"/>
    </location>
</feature>
<feature type="compositionally biased region" description="Polar residues" evidence="1">
    <location>
        <begin position="568"/>
        <end position="581"/>
    </location>
</feature>
<feature type="compositionally biased region" description="Polar residues" evidence="1">
    <location>
        <begin position="964"/>
        <end position="975"/>
    </location>
</feature>
<accession>A0A5N6L2G2</accession>
<comment type="caution">
    <text evidence="3">The sequence shown here is derived from an EMBL/GenBank/DDBJ whole genome shotgun (WGS) entry which is preliminary data.</text>
</comment>
<dbReference type="InterPro" id="IPR058706">
    <property type="entry name" value="zf-C2H2_AHC1-like"/>
</dbReference>
<evidence type="ECO:0000313" key="3">
    <source>
        <dbReference type="EMBL" id="KAB8611430.1"/>
    </source>
</evidence>
<feature type="compositionally biased region" description="Polar residues" evidence="1">
    <location>
        <begin position="987"/>
        <end position="998"/>
    </location>
</feature>
<keyword evidence="4" id="KW-1185">Reference proteome</keyword>
<sequence>MLDSCVSVLAKGAATKSKIRVSTAPPVAIGLEQGLWPIVESGLVNCRPHTTKVSAAVILAKAAAAISLMRSWPKALRIARYGKHRLFTLQPELRIALEGASFKCHSFACWFAFAAAEPQITLCRCLLSTRLSIYMETDCIGRTSDTVQNDLQLSRLRDLSLTSKQCSLLLAGSDTFLWFPVTTHMHDYGIMLRAKCVLVGQYPFWQCRSTPIHHREREEEEVTYSGTCLGSIEPVKKKQAPNLQDELTNESTVKSTPGGRSKIVMGIGCFDRDMGIEAWRWISPGACGCGCRVGPGELRAIKLERPRRDDRAGKNCISDAGKARKERVMPLDLKAADVHSNAPEKEALRSINPLRLFLEIERCCGKPRIRHADGKSVGAGDGGVAGRCSGKEKYTDQPWQQAGRKAADTCDVAGCNFSRRPPAASKALRVAYGQAGASANLGWQALEAFAPACADPASSNVTVECTCDVSQTSALWPFAGPFGAHNPQHEKMACATPHPYSPVDSSLLQHLKRKRADSADPTTLSDEHPQLKKARDGAGTPALSSQIPASMPQMKQCAPPSTGLATPAESQNDVSTPSTIDASDCDRPVPGTTKINPSKLDRAQAKIESQINLEILYRHNELRLIDQEIAKVQAALEQIRRCQIVPYPGQPGSPVNAYGASTGAGSPLEPAPGYSRPQHPAAFGVIDSPYTRHYQQWLLPDPKFDSLPLEMLQTPTASHGYFAEGRSTRGFGERHSFAASRSQRHSTGSAHQALPTSYPAPRQQVGPLIIRRLSDQRMVKLVCVWCQKENISSVQGFLNHCRIAHQENFASHEQAAQKCGQPVDGDEASTPTTAHPPATTPTVSTPTAVNSPASALVHPLVTGNRPSHPASAPTSTASTPSRPSPLHATFPATKPVSRVRPQLNIPLGNPAAFVPSQQVPHLSALMKKMGAGQDMTKLVASAKMRIDLDEVQPLNSPDEESTPEIKSTTNAQRPSGSMAPPARTVAAQPSTKSTNTNVFKGVFVPSPINVGAPATTTPCDSASSGSPRSFASPGSPGEASMTSAGPELSPHDTNPGLVSDYDEESSESESEDNLAAGGRRRSLDVQVRAHGDSLDEQIVAGLAEEHDALTCAMQTPQPQHSNADPAPEPEQGQKRKRGRPSKADTRQKTNTG</sequence>
<feature type="compositionally biased region" description="Basic and acidic residues" evidence="1">
    <location>
        <begin position="525"/>
        <end position="536"/>
    </location>
</feature>
<dbReference type="Proteomes" id="UP000327013">
    <property type="component" value="Unassembled WGS sequence"/>
</dbReference>
<proteinExistence type="predicted"/>
<name>A0A5N6L2G2_9ROSI</name>
<feature type="compositionally biased region" description="Acidic residues" evidence="1">
    <location>
        <begin position="1060"/>
        <end position="1072"/>
    </location>
</feature>
<feature type="compositionally biased region" description="Low complexity" evidence="1">
    <location>
        <begin position="1021"/>
        <end position="1037"/>
    </location>
</feature>
<evidence type="ECO:0000259" key="2">
    <source>
        <dbReference type="Pfam" id="PF25909"/>
    </source>
</evidence>
<feature type="region of interest" description="Disordered" evidence="1">
    <location>
        <begin position="949"/>
        <end position="998"/>
    </location>
</feature>
<protein>
    <recommendedName>
        <fullName evidence="2">AHC1-like C2H2 zinc-finger domain-containing protein</fullName>
    </recommendedName>
</protein>
<evidence type="ECO:0000256" key="1">
    <source>
        <dbReference type="SAM" id="MobiDB-lite"/>
    </source>
</evidence>
<dbReference type="AlphaFoldDB" id="A0A5N6L2G2"/>
<feature type="region of interest" description="Disordered" evidence="1">
    <location>
        <begin position="513"/>
        <end position="601"/>
    </location>
</feature>
<dbReference type="EMBL" id="VIBQ01000073">
    <property type="protein sequence ID" value="KAB8611430.1"/>
    <property type="molecule type" value="Genomic_DNA"/>
</dbReference>
<feature type="region of interest" description="Disordered" evidence="1">
    <location>
        <begin position="739"/>
        <end position="761"/>
    </location>
</feature>
<dbReference type="Pfam" id="PF25909">
    <property type="entry name" value="zf-C2H2_AHC1"/>
    <property type="match status" value="1"/>
</dbReference>
<feature type="region of interest" description="Disordered" evidence="1">
    <location>
        <begin position="1108"/>
        <end position="1152"/>
    </location>
</feature>
<gene>
    <name evidence="3" type="ORF">FH972_025935</name>
</gene>
<reference evidence="3 4" key="1">
    <citation type="submission" date="2019-06" db="EMBL/GenBank/DDBJ databases">
        <title>A chromosomal-level reference genome of Carpinus fangiana (Coryloideae, Betulaceae).</title>
        <authorList>
            <person name="Yang X."/>
            <person name="Wang Z."/>
            <person name="Zhang L."/>
            <person name="Hao G."/>
            <person name="Liu J."/>
            <person name="Yang Y."/>
        </authorList>
    </citation>
    <scope>NUCLEOTIDE SEQUENCE [LARGE SCALE GENOMIC DNA]</scope>
    <source>
        <strain evidence="3">Cfa_2016G</strain>
        <tissue evidence="3">Leaf</tissue>
    </source>
</reference>
<feature type="region of interest" description="Disordered" evidence="1">
    <location>
        <begin position="1014"/>
        <end position="1079"/>
    </location>
</feature>
<dbReference type="OrthoDB" id="5355528at2759"/>
<feature type="domain" description="AHC1-like C2H2 zinc-finger" evidence="2">
    <location>
        <begin position="769"/>
        <end position="815"/>
    </location>
</feature>
<feature type="compositionally biased region" description="Polar residues" evidence="1">
    <location>
        <begin position="1112"/>
        <end position="1122"/>
    </location>
</feature>
<organism evidence="3 4">
    <name type="scientific">Carpinus fangiana</name>
    <dbReference type="NCBI Taxonomy" id="176857"/>
    <lineage>
        <taxon>Eukaryota</taxon>
        <taxon>Viridiplantae</taxon>
        <taxon>Streptophyta</taxon>
        <taxon>Embryophyta</taxon>
        <taxon>Tracheophyta</taxon>
        <taxon>Spermatophyta</taxon>
        <taxon>Magnoliopsida</taxon>
        <taxon>eudicotyledons</taxon>
        <taxon>Gunneridae</taxon>
        <taxon>Pentapetalae</taxon>
        <taxon>rosids</taxon>
        <taxon>fabids</taxon>
        <taxon>Fagales</taxon>
        <taxon>Betulaceae</taxon>
        <taxon>Carpinus</taxon>
    </lineage>
</organism>
<feature type="compositionally biased region" description="Low complexity" evidence="1">
    <location>
        <begin position="866"/>
        <end position="885"/>
    </location>
</feature>
<feature type="compositionally biased region" description="Polar residues" evidence="1">
    <location>
        <begin position="739"/>
        <end position="750"/>
    </location>
</feature>
<feature type="region of interest" description="Disordered" evidence="1">
    <location>
        <begin position="814"/>
        <end position="897"/>
    </location>
</feature>